<organism evidence="1 2">
    <name type="scientific">Seohaeicola nanhaiensis</name>
    <dbReference type="NCBI Taxonomy" id="1387282"/>
    <lineage>
        <taxon>Bacteria</taxon>
        <taxon>Pseudomonadati</taxon>
        <taxon>Pseudomonadota</taxon>
        <taxon>Alphaproteobacteria</taxon>
        <taxon>Rhodobacterales</taxon>
        <taxon>Roseobacteraceae</taxon>
        <taxon>Seohaeicola</taxon>
    </lineage>
</organism>
<sequence>MAPGQTLLVLAEDPQLGYYDSRIAGAVIEAARGMGLHPHLREVAFTPDAPPPDAPLLAEMGAADRVLFLARLGDQLRFDPAFDAIRPVVSYALDAEALRSDFGRAHHHAFEALKYRINSALASARTIRVTCPLGTDFSGPGAPFPEQGGEVGVTRFPMAVFAPVPAAPYAGVIAQAGFLIGTGSRYYDPYALPLDDVLRVHVDGNRILGFDGTPADVDRAARHYREIGARFGIDWTFVHSWHAGIHPGCAFAGLAGDSPERWSGSAFGSPRVLHFHTCGAYAPGEISLNVIDPTVTLDGVKVWDTGRLHPDRIAGGVDILAQYPCAAAAFAAPPREIGLGPNGRLTAPAQAKAR</sequence>
<accession>A0ABV9KI11</accession>
<reference evidence="2" key="1">
    <citation type="journal article" date="2019" name="Int. J. Syst. Evol. Microbiol.">
        <title>The Global Catalogue of Microorganisms (GCM) 10K type strain sequencing project: providing services to taxonomists for standard genome sequencing and annotation.</title>
        <authorList>
            <consortium name="The Broad Institute Genomics Platform"/>
            <consortium name="The Broad Institute Genome Sequencing Center for Infectious Disease"/>
            <person name="Wu L."/>
            <person name="Ma J."/>
        </authorList>
    </citation>
    <scope>NUCLEOTIDE SEQUENCE [LARGE SCALE GENOMIC DNA]</scope>
    <source>
        <strain evidence="2">CGMCC 4.7283</strain>
    </source>
</reference>
<proteinExistence type="predicted"/>
<evidence type="ECO:0000313" key="2">
    <source>
        <dbReference type="Proteomes" id="UP001595973"/>
    </source>
</evidence>
<keyword evidence="2" id="KW-1185">Reference proteome</keyword>
<evidence type="ECO:0000313" key="1">
    <source>
        <dbReference type="EMBL" id="MFC4669678.1"/>
    </source>
</evidence>
<evidence type="ECO:0008006" key="3">
    <source>
        <dbReference type="Google" id="ProtNLM"/>
    </source>
</evidence>
<dbReference type="EMBL" id="JBHSGI010000016">
    <property type="protein sequence ID" value="MFC4669678.1"/>
    <property type="molecule type" value="Genomic_DNA"/>
</dbReference>
<dbReference type="RefSeq" id="WP_380718110.1">
    <property type="nucleotide sequence ID" value="NZ_JBHSGI010000016.1"/>
</dbReference>
<dbReference type="Proteomes" id="UP001595973">
    <property type="component" value="Unassembled WGS sequence"/>
</dbReference>
<comment type="caution">
    <text evidence="1">The sequence shown here is derived from an EMBL/GenBank/DDBJ whole genome shotgun (WGS) entry which is preliminary data.</text>
</comment>
<gene>
    <name evidence="1" type="ORF">ACFO5X_14030</name>
</gene>
<name>A0ABV9KI11_9RHOB</name>
<protein>
    <recommendedName>
        <fullName evidence="3">Leucyl aminopeptidase</fullName>
    </recommendedName>
</protein>